<dbReference type="InterPro" id="IPR012337">
    <property type="entry name" value="RNaseH-like_sf"/>
</dbReference>
<dbReference type="Pfam" id="PF21762">
    <property type="entry name" value="DEDDh_C"/>
    <property type="match status" value="1"/>
</dbReference>
<protein>
    <recommendedName>
        <fullName evidence="1">Gfd2/YDR514C-like C-terminal domain-containing protein</fullName>
    </recommendedName>
</protein>
<dbReference type="InterPro" id="IPR048519">
    <property type="entry name" value="Gfd2/YDR514C-like_C"/>
</dbReference>
<dbReference type="GO" id="GO:0003676">
    <property type="term" value="F:nucleic acid binding"/>
    <property type="evidence" value="ECO:0007669"/>
    <property type="project" value="InterPro"/>
</dbReference>
<dbReference type="PANTHER" id="PTHR28083">
    <property type="entry name" value="GOOD FOR FULL DBP5 ACTIVITY PROTEIN 2"/>
    <property type="match status" value="1"/>
</dbReference>
<dbReference type="SUPFAM" id="SSF53098">
    <property type="entry name" value="Ribonuclease H-like"/>
    <property type="match status" value="1"/>
</dbReference>
<evidence type="ECO:0000313" key="3">
    <source>
        <dbReference type="Proteomes" id="UP000193560"/>
    </source>
</evidence>
<dbReference type="GO" id="GO:0005634">
    <property type="term" value="C:nucleus"/>
    <property type="evidence" value="ECO:0007669"/>
    <property type="project" value="TreeGrafter"/>
</dbReference>
<dbReference type="Gene3D" id="3.30.420.10">
    <property type="entry name" value="Ribonuclease H-like superfamily/Ribonuclease H"/>
    <property type="match status" value="1"/>
</dbReference>
<dbReference type="Proteomes" id="UP000193560">
    <property type="component" value="Unassembled WGS sequence"/>
</dbReference>
<dbReference type="InterPro" id="IPR036397">
    <property type="entry name" value="RNaseH_sf"/>
</dbReference>
<proteinExistence type="predicted"/>
<dbReference type="InterPro" id="IPR040151">
    <property type="entry name" value="Gfd2/YDR514C-like"/>
</dbReference>
<evidence type="ECO:0000313" key="2">
    <source>
        <dbReference type="EMBL" id="ORZ15227.1"/>
    </source>
</evidence>
<comment type="caution">
    <text evidence="2">The sequence shown here is derived from an EMBL/GenBank/DDBJ whole genome shotgun (WGS) entry which is preliminary data.</text>
</comment>
<organism evidence="2 3">
    <name type="scientific">Absidia repens</name>
    <dbReference type="NCBI Taxonomy" id="90262"/>
    <lineage>
        <taxon>Eukaryota</taxon>
        <taxon>Fungi</taxon>
        <taxon>Fungi incertae sedis</taxon>
        <taxon>Mucoromycota</taxon>
        <taxon>Mucoromycotina</taxon>
        <taxon>Mucoromycetes</taxon>
        <taxon>Mucorales</taxon>
        <taxon>Cunninghamellaceae</taxon>
        <taxon>Absidia</taxon>
    </lineage>
</organism>
<name>A0A1X2IEU1_9FUNG</name>
<dbReference type="PANTHER" id="PTHR28083:SF1">
    <property type="entry name" value="GOOD FOR FULL DBP5 ACTIVITY PROTEIN 2"/>
    <property type="match status" value="1"/>
</dbReference>
<dbReference type="STRING" id="90262.A0A1X2IEU1"/>
<gene>
    <name evidence="2" type="ORF">BCR42DRAFT_353396</name>
</gene>
<accession>A0A1X2IEU1</accession>
<dbReference type="AlphaFoldDB" id="A0A1X2IEU1"/>
<dbReference type="EMBL" id="MCGE01000013">
    <property type="protein sequence ID" value="ORZ15227.1"/>
    <property type="molecule type" value="Genomic_DNA"/>
</dbReference>
<keyword evidence="3" id="KW-1185">Reference proteome</keyword>
<dbReference type="OrthoDB" id="5953249at2759"/>
<feature type="domain" description="Gfd2/YDR514C-like C-terminal" evidence="1">
    <location>
        <begin position="164"/>
        <end position="348"/>
    </location>
</feature>
<evidence type="ECO:0000259" key="1">
    <source>
        <dbReference type="Pfam" id="PF21762"/>
    </source>
</evidence>
<reference evidence="2 3" key="1">
    <citation type="submission" date="2016-07" db="EMBL/GenBank/DDBJ databases">
        <title>Pervasive Adenine N6-methylation of Active Genes in Fungi.</title>
        <authorList>
            <consortium name="DOE Joint Genome Institute"/>
            <person name="Mondo S.J."/>
            <person name="Dannebaum R.O."/>
            <person name="Kuo R.C."/>
            <person name="Labutti K."/>
            <person name="Haridas S."/>
            <person name="Kuo A."/>
            <person name="Salamov A."/>
            <person name="Ahrendt S.R."/>
            <person name="Lipzen A."/>
            <person name="Sullivan W."/>
            <person name="Andreopoulos W.B."/>
            <person name="Clum A."/>
            <person name="Lindquist E."/>
            <person name="Daum C."/>
            <person name="Ramamoorthy G.K."/>
            <person name="Gryganskyi A."/>
            <person name="Culley D."/>
            <person name="Magnuson J.K."/>
            <person name="James T.Y."/>
            <person name="O'Malley M.A."/>
            <person name="Stajich J.E."/>
            <person name="Spatafora J.W."/>
            <person name="Visel A."/>
            <person name="Grigoriev I.V."/>
        </authorList>
    </citation>
    <scope>NUCLEOTIDE SEQUENCE [LARGE SCALE GENOMIC DNA]</scope>
    <source>
        <strain evidence="2 3">NRRL 1336</strain>
    </source>
</reference>
<sequence length="354" mass="40557">MRPHFLFLLSQPHLHSMENNILIHWKDLHQHWIQNYTSGIDTSLVHFLEPSQLFAPNGLGIGLPLLQCIDKTTKEHSILISLPTASQLGEYIGDRLKMITPVIPSHLYHQRADYDVTVVTIGDKARYMKMGKQVGAANKRQRKLADAQDDWRRASDLVQDRRYVFVSLDIEAFEADHSILLEIGWTLYDSRHDTYMDQHYMIDTYRHLRNGKYVDDQRMNFGFGTSVWCTLPQALGELYKDLDWATCRDGGFVLVGHGLNSDLLYLKQCQFLWPTTDNSSNYNGGVLDVQESAMVTIVNTDTLYGAYIGDLHNPPSLGRCLGLMEIEHWNLHNAGNDAHYTMELMMKLVDKALC</sequence>